<evidence type="ECO:0000313" key="1">
    <source>
        <dbReference type="EMBL" id="CAG8833127.1"/>
    </source>
</evidence>
<feature type="non-terminal residue" evidence="1">
    <location>
        <position position="44"/>
    </location>
</feature>
<sequence>LKNAYKQHQFSKETIDSSMNESSNNILTNSQPLNIEIDSSANKN</sequence>
<organism evidence="1 2">
    <name type="scientific">Racocetra persica</name>
    <dbReference type="NCBI Taxonomy" id="160502"/>
    <lineage>
        <taxon>Eukaryota</taxon>
        <taxon>Fungi</taxon>
        <taxon>Fungi incertae sedis</taxon>
        <taxon>Mucoromycota</taxon>
        <taxon>Glomeromycotina</taxon>
        <taxon>Glomeromycetes</taxon>
        <taxon>Diversisporales</taxon>
        <taxon>Gigasporaceae</taxon>
        <taxon>Racocetra</taxon>
    </lineage>
</organism>
<accession>A0ACA9SBS0</accession>
<proteinExistence type="predicted"/>
<dbReference type="EMBL" id="CAJVQC010105666">
    <property type="protein sequence ID" value="CAG8833127.1"/>
    <property type="molecule type" value="Genomic_DNA"/>
</dbReference>
<reference evidence="1" key="1">
    <citation type="submission" date="2021-06" db="EMBL/GenBank/DDBJ databases">
        <authorList>
            <person name="Kallberg Y."/>
            <person name="Tangrot J."/>
            <person name="Rosling A."/>
        </authorList>
    </citation>
    <scope>NUCLEOTIDE SEQUENCE</scope>
    <source>
        <strain evidence="1">MA461A</strain>
    </source>
</reference>
<evidence type="ECO:0000313" key="2">
    <source>
        <dbReference type="Proteomes" id="UP000789920"/>
    </source>
</evidence>
<name>A0ACA9SBS0_9GLOM</name>
<comment type="caution">
    <text evidence="1">The sequence shown here is derived from an EMBL/GenBank/DDBJ whole genome shotgun (WGS) entry which is preliminary data.</text>
</comment>
<protein>
    <submittedName>
        <fullName evidence="1">6567_t:CDS:1</fullName>
    </submittedName>
</protein>
<feature type="non-terminal residue" evidence="1">
    <location>
        <position position="1"/>
    </location>
</feature>
<dbReference type="Proteomes" id="UP000789920">
    <property type="component" value="Unassembled WGS sequence"/>
</dbReference>
<keyword evidence="2" id="KW-1185">Reference proteome</keyword>
<gene>
    <name evidence="1" type="ORF">RPERSI_LOCUS28713</name>
</gene>